<dbReference type="OMA" id="HAKHIVF"/>
<reference evidence="1 2" key="2">
    <citation type="journal article" date="2012" name="PLoS Pathog.">
        <title>Diverse lifestyles and strategies of plant pathogenesis encoded in the genomes of eighteen Dothideomycetes fungi.</title>
        <authorList>
            <person name="Ohm R.A."/>
            <person name="Feau N."/>
            <person name="Henrissat B."/>
            <person name="Schoch C.L."/>
            <person name="Horwitz B.A."/>
            <person name="Barry K.W."/>
            <person name="Condon B.J."/>
            <person name="Copeland A.C."/>
            <person name="Dhillon B."/>
            <person name="Glaser F."/>
            <person name="Hesse C.N."/>
            <person name="Kosti I."/>
            <person name="LaButti K."/>
            <person name="Lindquist E.A."/>
            <person name="Lucas S."/>
            <person name="Salamov A.A."/>
            <person name="Bradshaw R.E."/>
            <person name="Ciuffetti L."/>
            <person name="Hamelin R.C."/>
            <person name="Kema G.H.J."/>
            <person name="Lawrence C."/>
            <person name="Scott J.A."/>
            <person name="Spatafora J.W."/>
            <person name="Turgeon B.G."/>
            <person name="de Wit P.J.G.M."/>
            <person name="Zhong S."/>
            <person name="Goodwin S.B."/>
            <person name="Grigoriev I.V."/>
        </authorList>
    </citation>
    <scope>NUCLEOTIDE SEQUENCE [LARGE SCALE GENOMIC DNA]</scope>
    <source>
        <strain evidence="2">NZE10 / CBS 128990</strain>
    </source>
</reference>
<reference evidence="2" key="1">
    <citation type="journal article" date="2012" name="PLoS Genet.">
        <title>The genomes of the fungal plant pathogens Cladosporium fulvum and Dothistroma septosporum reveal adaptation to different hosts and lifestyles but also signatures of common ancestry.</title>
        <authorList>
            <person name="de Wit P.J.G.M."/>
            <person name="van der Burgt A."/>
            <person name="Oekmen B."/>
            <person name="Stergiopoulos I."/>
            <person name="Abd-Elsalam K.A."/>
            <person name="Aerts A.L."/>
            <person name="Bahkali A.H."/>
            <person name="Beenen H.G."/>
            <person name="Chettri P."/>
            <person name="Cox M.P."/>
            <person name="Datema E."/>
            <person name="de Vries R.P."/>
            <person name="Dhillon B."/>
            <person name="Ganley A.R."/>
            <person name="Griffiths S.A."/>
            <person name="Guo Y."/>
            <person name="Hamelin R.C."/>
            <person name="Henrissat B."/>
            <person name="Kabir M.S."/>
            <person name="Jashni M.K."/>
            <person name="Kema G."/>
            <person name="Klaubauf S."/>
            <person name="Lapidus A."/>
            <person name="Levasseur A."/>
            <person name="Lindquist E."/>
            <person name="Mehrabi R."/>
            <person name="Ohm R.A."/>
            <person name="Owen T.J."/>
            <person name="Salamov A."/>
            <person name="Schwelm A."/>
            <person name="Schijlen E."/>
            <person name="Sun H."/>
            <person name="van den Burg H.A."/>
            <person name="van Ham R.C.H.J."/>
            <person name="Zhang S."/>
            <person name="Goodwin S.B."/>
            <person name="Grigoriev I.V."/>
            <person name="Collemare J."/>
            <person name="Bradshaw R.E."/>
        </authorList>
    </citation>
    <scope>NUCLEOTIDE SEQUENCE [LARGE SCALE GENOMIC DNA]</scope>
    <source>
        <strain evidence="2">NZE10 / CBS 128990</strain>
    </source>
</reference>
<protein>
    <recommendedName>
        <fullName evidence="3">F-box domain-containing protein</fullName>
    </recommendedName>
</protein>
<organism evidence="1 2">
    <name type="scientific">Dothistroma septosporum (strain NZE10 / CBS 128990)</name>
    <name type="common">Red band needle blight fungus</name>
    <name type="synonym">Mycosphaerella pini</name>
    <dbReference type="NCBI Taxonomy" id="675120"/>
    <lineage>
        <taxon>Eukaryota</taxon>
        <taxon>Fungi</taxon>
        <taxon>Dikarya</taxon>
        <taxon>Ascomycota</taxon>
        <taxon>Pezizomycotina</taxon>
        <taxon>Dothideomycetes</taxon>
        <taxon>Dothideomycetidae</taxon>
        <taxon>Mycosphaerellales</taxon>
        <taxon>Mycosphaerellaceae</taxon>
        <taxon>Dothistroma</taxon>
    </lineage>
</organism>
<dbReference type="AlphaFoldDB" id="N1PBN3"/>
<accession>N1PBN3</accession>
<gene>
    <name evidence="1" type="ORF">DOTSEDRAFT_39333</name>
</gene>
<dbReference type="OrthoDB" id="3654604at2759"/>
<sequence length="226" mass="25823">MSTQEHIALSNKPFRFFDLPRELRDVVYNLLPRSCRDVYETATTEQHSDTKYGLRLELIDRPLGRFRLINKQFEDEYSQRAVKHGSLHIEDLREGPIIRTALPAEVLHAKHIVFKLAALPEDHEDEARNQVIFVKDVLGQWPKAPTIYVQLYFGFWGEGGEDWSASGDSKKLKSLLREFEELEGLEKIELSVYEEGGKTPGESVGELDGTLLASYTNDGGWLTRST</sequence>
<dbReference type="HOGENOM" id="CLU_1288875_0_0_1"/>
<name>N1PBN3_DOTSN</name>
<evidence type="ECO:0000313" key="1">
    <source>
        <dbReference type="EMBL" id="EME38291.1"/>
    </source>
</evidence>
<dbReference type="Proteomes" id="UP000016933">
    <property type="component" value="Unassembled WGS sequence"/>
</dbReference>
<evidence type="ECO:0008006" key="3">
    <source>
        <dbReference type="Google" id="ProtNLM"/>
    </source>
</evidence>
<keyword evidence="2" id="KW-1185">Reference proteome</keyword>
<proteinExistence type="predicted"/>
<dbReference type="EMBL" id="KB446547">
    <property type="protein sequence ID" value="EME38291.1"/>
    <property type="molecule type" value="Genomic_DNA"/>
</dbReference>
<evidence type="ECO:0000313" key="2">
    <source>
        <dbReference type="Proteomes" id="UP000016933"/>
    </source>
</evidence>